<protein>
    <submittedName>
        <fullName evidence="2">Uncharacterized protein</fullName>
    </submittedName>
</protein>
<sequence>MEKLSLQEIINILKPAIGARMLTQEQKDAYEQGLSLLEGASNARSFIENSRKFKDYHRRTRQMIAYLNSYSSSQANAASSSAADKRRVGRPTKQEQEAYAELQKKKAMEEAKQSLFPNLKPDTTVQPLTYNGIVANPNGESIAATMPNLMQLRPFLSTALQEQVNTVRDLRSEMASKAEQAKTMAEANEKAISQGKSAIYTEDEIAALATRAVEIESDILPEIFKAVDREMGECYLRLSEKTGDPEYIAYAKKAFTIDPQTLRTQFKPFYEKALARDPLFAEQVAEKIANDRPEVKAARDAAAKHKAEADARIKYILRKDKLSTQTRVKGIKERIDQLRQDYSDIVTEEELSGYEAILTKTIEEAKEDSEA</sequence>
<feature type="region of interest" description="Disordered" evidence="1">
    <location>
        <begin position="76"/>
        <end position="95"/>
    </location>
</feature>
<evidence type="ECO:0000256" key="1">
    <source>
        <dbReference type="SAM" id="MobiDB-lite"/>
    </source>
</evidence>
<organism evidence="2">
    <name type="scientific">Siphoviridae sp. ctbvd11</name>
    <dbReference type="NCBI Taxonomy" id="2825567"/>
    <lineage>
        <taxon>Viruses</taxon>
        <taxon>Duplodnaviria</taxon>
        <taxon>Heunggongvirae</taxon>
        <taxon>Uroviricota</taxon>
        <taxon>Caudoviricetes</taxon>
    </lineage>
</organism>
<evidence type="ECO:0000313" key="2">
    <source>
        <dbReference type="EMBL" id="DAE17121.1"/>
    </source>
</evidence>
<proteinExistence type="predicted"/>
<name>A0A8S5QE87_9CAUD</name>
<dbReference type="EMBL" id="BK015636">
    <property type="protein sequence ID" value="DAE17121.1"/>
    <property type="molecule type" value="Genomic_DNA"/>
</dbReference>
<reference evidence="2" key="1">
    <citation type="journal article" date="2021" name="Proc. Natl. Acad. Sci. U.S.A.">
        <title>A Catalog of Tens of Thousands of Viruses from Human Metagenomes Reveals Hidden Associations with Chronic Diseases.</title>
        <authorList>
            <person name="Tisza M.J."/>
            <person name="Buck C.B."/>
        </authorList>
    </citation>
    <scope>NUCLEOTIDE SEQUENCE</scope>
    <source>
        <strain evidence="2">Ctbvd11</strain>
    </source>
</reference>
<accession>A0A8S5QE87</accession>